<comment type="caution">
    <text evidence="2">The sequence shown here is derived from an EMBL/GenBank/DDBJ whole genome shotgun (WGS) entry which is preliminary data.</text>
</comment>
<name>A0A443HNC6_BYSSP</name>
<sequence length="460" mass="51386">MDEIRKYELSDLDKTGIKKRVQLVIFYELQPTVDLDKLISSVREGVNNATRRLPFMAGNFKFDNTGRPYIETLPGSEVEVSIRRFDSTEHRSLSALANRSYSPNDVPFVQFLPDEPPAKKPVLLSDEPAPKEPVCALQVNLIEGGLVLGFRMNHAAGDWASIDTFLSLVCQSSKAYQEGLKMPTYTPNLNRTPFNAPAADPAISRQDHLERLRIFHVMNKSQIKPKQLPICRYSIYTISEPTIQQLKEQCTPHLSEVDYISSYDCISALVWKSLTRIRLQIHTEKSTSPSHFVHPIDVRSRDPENKTSKQYFGNAVIGTQAGPLTAEGLASHGDRSLTAAATEIRKSVNSVNLSTISHMTALNASLAHWEILGLTSDFDDMDIFMNSWYSGSAEKYDIGAGSVPVACRPADGMPGSCVVILPNFSRGETKVFEVLVNVTVEEDELLRKDEEFLKYFEPLA</sequence>
<dbReference type="PANTHER" id="PTHR31642">
    <property type="entry name" value="TRICHOTHECENE 3-O-ACETYLTRANSFERASE"/>
    <property type="match status" value="1"/>
</dbReference>
<gene>
    <name evidence="2" type="ORF">C8Q69DRAFT_475831</name>
</gene>
<dbReference type="AlphaFoldDB" id="A0A443HNC6"/>
<dbReference type="InterPro" id="IPR050317">
    <property type="entry name" value="Plant_Fungal_Acyltransferase"/>
</dbReference>
<evidence type="ECO:0000313" key="2">
    <source>
        <dbReference type="EMBL" id="RWQ93304.1"/>
    </source>
</evidence>
<dbReference type="Pfam" id="PF02458">
    <property type="entry name" value="Transferase"/>
    <property type="match status" value="1"/>
</dbReference>
<protein>
    <submittedName>
        <fullName evidence="2">Transferase family protein</fullName>
    </submittedName>
</protein>
<keyword evidence="1 2" id="KW-0808">Transferase</keyword>
<dbReference type="EMBL" id="RCNU01000010">
    <property type="protein sequence ID" value="RWQ93304.1"/>
    <property type="molecule type" value="Genomic_DNA"/>
</dbReference>
<dbReference type="RefSeq" id="XP_028482949.1">
    <property type="nucleotide sequence ID" value="XM_028631220.1"/>
</dbReference>
<evidence type="ECO:0000313" key="3">
    <source>
        <dbReference type="Proteomes" id="UP000283841"/>
    </source>
</evidence>
<dbReference type="GO" id="GO:0016747">
    <property type="term" value="F:acyltransferase activity, transferring groups other than amino-acyl groups"/>
    <property type="evidence" value="ECO:0007669"/>
    <property type="project" value="TreeGrafter"/>
</dbReference>
<keyword evidence="3" id="KW-1185">Reference proteome</keyword>
<dbReference type="STRING" id="264951.A0A443HNC6"/>
<dbReference type="InterPro" id="IPR023213">
    <property type="entry name" value="CAT-like_dom_sf"/>
</dbReference>
<dbReference type="VEuPathDB" id="FungiDB:C8Q69DRAFT_475831"/>
<dbReference type="Gene3D" id="3.30.559.10">
    <property type="entry name" value="Chloramphenicol acetyltransferase-like domain"/>
    <property type="match status" value="2"/>
</dbReference>
<dbReference type="GO" id="GO:0044550">
    <property type="term" value="P:secondary metabolite biosynthetic process"/>
    <property type="evidence" value="ECO:0007669"/>
    <property type="project" value="TreeGrafter"/>
</dbReference>
<dbReference type="GeneID" id="39600497"/>
<accession>A0A443HNC6</accession>
<evidence type="ECO:0000256" key="1">
    <source>
        <dbReference type="ARBA" id="ARBA00022679"/>
    </source>
</evidence>
<dbReference type="Proteomes" id="UP000283841">
    <property type="component" value="Unassembled WGS sequence"/>
</dbReference>
<proteinExistence type="predicted"/>
<reference evidence="2 3" key="1">
    <citation type="journal article" date="2018" name="Front. Microbiol.">
        <title>Genomic and genetic insights into a cosmopolitan fungus, Paecilomyces variotii (Eurotiales).</title>
        <authorList>
            <person name="Urquhart A.S."/>
            <person name="Mondo S.J."/>
            <person name="Makela M.R."/>
            <person name="Hane J.K."/>
            <person name="Wiebenga A."/>
            <person name="He G."/>
            <person name="Mihaltcheva S."/>
            <person name="Pangilinan J."/>
            <person name="Lipzen A."/>
            <person name="Barry K."/>
            <person name="de Vries R.P."/>
            <person name="Grigoriev I.V."/>
            <person name="Idnurm A."/>
        </authorList>
    </citation>
    <scope>NUCLEOTIDE SEQUENCE [LARGE SCALE GENOMIC DNA]</scope>
    <source>
        <strain evidence="2 3">CBS 101075</strain>
    </source>
</reference>
<organism evidence="2 3">
    <name type="scientific">Byssochlamys spectabilis</name>
    <name type="common">Paecilomyces variotii</name>
    <dbReference type="NCBI Taxonomy" id="264951"/>
    <lineage>
        <taxon>Eukaryota</taxon>
        <taxon>Fungi</taxon>
        <taxon>Dikarya</taxon>
        <taxon>Ascomycota</taxon>
        <taxon>Pezizomycotina</taxon>
        <taxon>Eurotiomycetes</taxon>
        <taxon>Eurotiomycetidae</taxon>
        <taxon>Eurotiales</taxon>
        <taxon>Thermoascaceae</taxon>
        <taxon>Paecilomyces</taxon>
    </lineage>
</organism>
<dbReference type="PANTHER" id="PTHR31642:SF310">
    <property type="entry name" value="FATTY ALCOHOL:CAFFEOYL-COA ACYLTRANSFERASE"/>
    <property type="match status" value="1"/>
</dbReference>